<keyword evidence="2" id="KW-1185">Reference proteome</keyword>
<comment type="caution">
    <text evidence="1">The sequence shown here is derived from an EMBL/GenBank/DDBJ whole genome shotgun (WGS) entry which is preliminary data.</text>
</comment>
<evidence type="ECO:0000313" key="1">
    <source>
        <dbReference type="EMBL" id="MBB1125411.1"/>
    </source>
</evidence>
<accession>A0A839H8E4</accession>
<evidence type="ECO:0000313" key="2">
    <source>
        <dbReference type="Proteomes" id="UP000548632"/>
    </source>
</evidence>
<proteinExistence type="predicted"/>
<dbReference type="RefSeq" id="WP_182582731.1">
    <property type="nucleotide sequence ID" value="NZ_JABVCQ010000006.1"/>
</dbReference>
<name>A0A839H8E4_9GAMM</name>
<dbReference type="InterPro" id="IPR025500">
    <property type="entry name" value="DUF4390"/>
</dbReference>
<protein>
    <submittedName>
        <fullName evidence="1">DUF4390 domain-containing protein</fullName>
    </submittedName>
</protein>
<dbReference type="Proteomes" id="UP000548632">
    <property type="component" value="Unassembled WGS sequence"/>
</dbReference>
<sequence length="189" mass="22026">MIAAARTFHLFPYLIALLGGVTIIYAAQDFHIDSVRTYRIENQYFLNATVQYRFNPQALDALDNGVPLTLQIQIQVRRNDAWIWEESLADLQLYYQIRYKPLSKAYLITNLADQTQRSYISRDAAINALGELTDVPLLTQNRLNTRRDYTVQVRVSLDIEALPLPLRPMAYLHPTWQQTSEWTRWPLTP</sequence>
<reference evidence="1 2" key="1">
    <citation type="journal article" date="2020" name="Arch. Microbiol.">
        <title>The genome sequence of the giant phototrophic gammaproteobacterium Thiospirillum jenense gives insight into its physiological properties and phylogenetic relationships.</title>
        <authorList>
            <person name="Imhoff J.F."/>
            <person name="Meyer T.E."/>
            <person name="Kyndt J.A."/>
        </authorList>
    </citation>
    <scope>NUCLEOTIDE SEQUENCE [LARGE SCALE GENOMIC DNA]</scope>
    <source>
        <strain evidence="1 2">DSM 216</strain>
    </source>
</reference>
<dbReference type="Pfam" id="PF14334">
    <property type="entry name" value="DUF4390"/>
    <property type="match status" value="1"/>
</dbReference>
<dbReference type="EMBL" id="JABVCQ010000006">
    <property type="protein sequence ID" value="MBB1125411.1"/>
    <property type="molecule type" value="Genomic_DNA"/>
</dbReference>
<organism evidence="1 2">
    <name type="scientific">Thiospirillum jenense</name>
    <dbReference type="NCBI Taxonomy" id="1653858"/>
    <lineage>
        <taxon>Bacteria</taxon>
        <taxon>Pseudomonadati</taxon>
        <taxon>Pseudomonadota</taxon>
        <taxon>Gammaproteobacteria</taxon>
        <taxon>Chromatiales</taxon>
        <taxon>Chromatiaceae</taxon>
        <taxon>Thiospirillum</taxon>
    </lineage>
</organism>
<gene>
    <name evidence="1" type="ORF">HUK38_04090</name>
</gene>
<dbReference type="AlphaFoldDB" id="A0A839H8E4"/>